<dbReference type="Gene3D" id="3.30.160.810">
    <property type="match status" value="1"/>
</dbReference>
<dbReference type="GO" id="GO:0022625">
    <property type="term" value="C:cytosolic large ribosomal subunit"/>
    <property type="evidence" value="ECO:0007669"/>
    <property type="project" value="TreeGrafter"/>
</dbReference>
<evidence type="ECO:0000256" key="7">
    <source>
        <dbReference type="SAM" id="MobiDB-lite"/>
    </source>
</evidence>
<comment type="caution">
    <text evidence="8">The sequence shown here is derived from an EMBL/GenBank/DDBJ whole genome shotgun (WGS) entry which is preliminary data.</text>
</comment>
<dbReference type="SUPFAM" id="SSF50447">
    <property type="entry name" value="Translation proteins"/>
    <property type="match status" value="1"/>
</dbReference>
<dbReference type="InterPro" id="IPR009000">
    <property type="entry name" value="Transl_B-barrel_sf"/>
</dbReference>
<comment type="similarity">
    <text evidence="1">Belongs to the universal ribosomal protein uL3 family.</text>
</comment>
<evidence type="ECO:0000313" key="9">
    <source>
        <dbReference type="Proteomes" id="UP000181992"/>
    </source>
</evidence>
<keyword evidence="2" id="KW-0699">rRNA-binding</keyword>
<dbReference type="Gene3D" id="2.40.30.10">
    <property type="entry name" value="Translation factors"/>
    <property type="match status" value="1"/>
</dbReference>
<dbReference type="GO" id="GO:0003735">
    <property type="term" value="F:structural constituent of ribosome"/>
    <property type="evidence" value="ECO:0007669"/>
    <property type="project" value="UniProtKB-UniRule"/>
</dbReference>
<gene>
    <name evidence="8" type="ORF">AUJ77_01330</name>
</gene>
<dbReference type="NCBIfam" id="TIGR03625">
    <property type="entry name" value="L3_bact"/>
    <property type="match status" value="1"/>
</dbReference>
<dbReference type="Proteomes" id="UP000181992">
    <property type="component" value="Unassembled WGS sequence"/>
</dbReference>
<reference evidence="8 9" key="1">
    <citation type="journal article" date="2016" name="Environ. Microbiol.">
        <title>Genomic resolution of a cold subsurface aquifer community provides metabolic insights for novel microbes adapted to high CO concentrations.</title>
        <authorList>
            <person name="Probst A.J."/>
            <person name="Castelle C.J."/>
            <person name="Singh A."/>
            <person name="Brown C.T."/>
            <person name="Anantharaman K."/>
            <person name="Sharon I."/>
            <person name="Hug L.A."/>
            <person name="Burstein D."/>
            <person name="Emerson J.B."/>
            <person name="Thomas B.C."/>
            <person name="Banfield J.F."/>
        </authorList>
    </citation>
    <scope>NUCLEOTIDE SEQUENCE [LARGE SCALE GENOMIC DNA]</scope>
    <source>
        <strain evidence="8">CG1_02_43_90</strain>
    </source>
</reference>
<dbReference type="STRING" id="1805281.AUJ77_01330"/>
<dbReference type="PANTHER" id="PTHR11229:SF16">
    <property type="entry name" value="LARGE RIBOSOMAL SUBUNIT PROTEIN UL3C"/>
    <property type="match status" value="1"/>
</dbReference>
<keyword evidence="5" id="KW-0687">Ribonucleoprotein</keyword>
<accession>A0A1J4V1B9</accession>
<dbReference type="GO" id="GO:0019843">
    <property type="term" value="F:rRNA binding"/>
    <property type="evidence" value="ECO:0007669"/>
    <property type="project" value="UniProtKB-KW"/>
</dbReference>
<feature type="region of interest" description="Disordered" evidence="7">
    <location>
        <begin position="141"/>
        <end position="177"/>
    </location>
</feature>
<dbReference type="PANTHER" id="PTHR11229">
    <property type="entry name" value="50S RIBOSOMAL PROTEIN L3"/>
    <property type="match status" value="1"/>
</dbReference>
<evidence type="ECO:0000256" key="4">
    <source>
        <dbReference type="ARBA" id="ARBA00022980"/>
    </source>
</evidence>
<evidence type="ECO:0000313" key="8">
    <source>
        <dbReference type="EMBL" id="OIO30970.1"/>
    </source>
</evidence>
<feature type="compositionally biased region" description="Basic residues" evidence="7">
    <location>
        <begin position="141"/>
        <end position="151"/>
    </location>
</feature>
<dbReference type="EMBL" id="MNVN01000010">
    <property type="protein sequence ID" value="OIO30970.1"/>
    <property type="molecule type" value="Genomic_DNA"/>
</dbReference>
<dbReference type="AlphaFoldDB" id="A0A1J4V1B9"/>
<evidence type="ECO:0000256" key="1">
    <source>
        <dbReference type="ARBA" id="ARBA00006540"/>
    </source>
</evidence>
<evidence type="ECO:0000256" key="2">
    <source>
        <dbReference type="ARBA" id="ARBA00022730"/>
    </source>
</evidence>
<dbReference type="InterPro" id="IPR019927">
    <property type="entry name" value="Ribosomal_uL3_bac/org-type"/>
</dbReference>
<keyword evidence="4 8" id="KW-0689">Ribosomal protein</keyword>
<proteinExistence type="inferred from homology"/>
<dbReference type="GO" id="GO:0006412">
    <property type="term" value="P:translation"/>
    <property type="evidence" value="ECO:0007669"/>
    <property type="project" value="UniProtKB-UniRule"/>
</dbReference>
<protein>
    <recommendedName>
        <fullName evidence="6">50S ribosomal protein L3</fullName>
    </recommendedName>
</protein>
<name>A0A1J4V1B9_9BACT</name>
<dbReference type="Pfam" id="PF00297">
    <property type="entry name" value="Ribosomal_L3"/>
    <property type="match status" value="1"/>
</dbReference>
<evidence type="ECO:0000256" key="6">
    <source>
        <dbReference type="NCBIfam" id="TIGR03625"/>
    </source>
</evidence>
<evidence type="ECO:0000256" key="5">
    <source>
        <dbReference type="ARBA" id="ARBA00023274"/>
    </source>
</evidence>
<sequence length="222" mass="23802">MRRQEKITPVSRKIYIVMKFILGKKESMVSFVGNDGIATAATLLSVGPVSITQVKSKAQDGYEAIQMGFGTRAAKNISKAVQGHTKDIGLFSVIREFRVDDTSAWKKGDVIDASSFEMGDEITISGTSKGKGFQGVVKRHGFHGGRRSHGQKHSEREPGSIGSTGQQKISKGRRMAGRMGGDRITVKGLRVLGVDTTNGKILVSGCVPGVKGALLEIKAQNK</sequence>
<organism evidence="8 9">
    <name type="scientific">Candidatus Nomurabacteria bacterium CG1_02_43_90</name>
    <dbReference type="NCBI Taxonomy" id="1805281"/>
    <lineage>
        <taxon>Bacteria</taxon>
        <taxon>Candidatus Nomuraibacteriota</taxon>
    </lineage>
</organism>
<evidence type="ECO:0000256" key="3">
    <source>
        <dbReference type="ARBA" id="ARBA00022884"/>
    </source>
</evidence>
<dbReference type="InterPro" id="IPR000597">
    <property type="entry name" value="Ribosomal_uL3"/>
</dbReference>
<keyword evidence="3" id="KW-0694">RNA-binding</keyword>